<dbReference type="GO" id="GO:0000272">
    <property type="term" value="P:polysaccharide catabolic process"/>
    <property type="evidence" value="ECO:0007669"/>
    <property type="project" value="InterPro"/>
</dbReference>
<dbReference type="eggNOG" id="COG3693">
    <property type="taxonomic scope" value="Bacteria"/>
</dbReference>
<evidence type="ECO:0000256" key="3">
    <source>
        <dbReference type="RuleBase" id="RU361153"/>
    </source>
</evidence>
<feature type="domain" description="Glycoside hydrolase family 5" evidence="5">
    <location>
        <begin position="73"/>
        <end position="311"/>
    </location>
</feature>
<dbReference type="Proteomes" id="UP000001116">
    <property type="component" value="Chromosome"/>
</dbReference>
<dbReference type="PANTHER" id="PTHR12631">
    <property type="entry name" value="ALPHA-L-IDURONIDASE"/>
    <property type="match status" value="1"/>
</dbReference>
<sequence>MGSGNALRGSAAGRIVRGCVLFAMALLLSGQSATTAAASVEDTRGPRTYRTLAGSASTAAAPVTTSPTVGMAFGGTLSWMPAEQLTAAFDDAAALGVTSVRADLSWSEVQTAGPDAFDWSRFDRVVAAARSRKLTVLPILAYTPTWARPAGCTSGDKCAPADTAAFAKFARAASARYGPLGVHQWEVWNEQNAPAFWAPAVNPRAYAKLLRDARTAIRAVDPSARVLMGGLTAAPAGQGRLGAADFLAQVVAQTGKTFDGVAFHPYTFPFLPSLQATWKTPWSQIGELKAVLDRFGVRGVQIWITEFGAPTGGPGTASGGLPGAIPSTTTHVTEQLQAKMAEDVIRTIKADPRIGGLYWYSWKDLGQNSSTIENFFGLRRVDGSPKPAYAAFRQANVG</sequence>
<evidence type="ECO:0000313" key="7">
    <source>
        <dbReference type="Proteomes" id="UP000001116"/>
    </source>
</evidence>
<comment type="similarity">
    <text evidence="3">Belongs to the glycosyl hydrolase 5 (cellulase A) family.</text>
</comment>
<dbReference type="KEGG" id="kra:Krad_1063"/>
<organism evidence="6 7">
    <name type="scientific">Kineococcus radiotolerans (strain ATCC BAA-149 / DSM 14245 / SRS30216)</name>
    <dbReference type="NCBI Taxonomy" id="266940"/>
    <lineage>
        <taxon>Bacteria</taxon>
        <taxon>Bacillati</taxon>
        <taxon>Actinomycetota</taxon>
        <taxon>Actinomycetes</taxon>
        <taxon>Kineosporiales</taxon>
        <taxon>Kineosporiaceae</taxon>
        <taxon>Kineococcus</taxon>
    </lineage>
</organism>
<dbReference type="HOGENOM" id="CLU_041401_2_1_11"/>
<dbReference type="STRING" id="266940.Krad_1063"/>
<dbReference type="InterPro" id="IPR051923">
    <property type="entry name" value="Glycosyl_Hydrolase_39"/>
</dbReference>
<dbReference type="EMBL" id="CP000750">
    <property type="protein sequence ID" value="ABS02551.1"/>
    <property type="molecule type" value="Genomic_DNA"/>
</dbReference>
<dbReference type="SUPFAM" id="SSF51445">
    <property type="entry name" value="(Trans)glycosidases"/>
    <property type="match status" value="1"/>
</dbReference>
<evidence type="ECO:0000256" key="4">
    <source>
        <dbReference type="SAM" id="SignalP"/>
    </source>
</evidence>
<evidence type="ECO:0000256" key="2">
    <source>
        <dbReference type="ARBA" id="ARBA00023295"/>
    </source>
</evidence>
<dbReference type="Pfam" id="PF00150">
    <property type="entry name" value="Cellulase"/>
    <property type="match status" value="1"/>
</dbReference>
<dbReference type="GO" id="GO:0004553">
    <property type="term" value="F:hydrolase activity, hydrolyzing O-glycosyl compounds"/>
    <property type="evidence" value="ECO:0007669"/>
    <property type="project" value="InterPro"/>
</dbReference>
<reference evidence="7" key="1">
    <citation type="journal article" date="2008" name="PLoS ONE">
        <title>Survival in nuclear waste, extreme resistance, and potential applications gleaned from the genome sequence of Kineococcus radiotolerans SRS30216.</title>
        <authorList>
            <person name="Bagwell C.E."/>
            <person name="Bhat S."/>
            <person name="Hawkins G.M."/>
            <person name="Smith B.W."/>
            <person name="Biswas T."/>
            <person name="Hoover T.R."/>
            <person name="Saunders E."/>
            <person name="Han C.S."/>
            <person name="Tsodikov O.V."/>
            <person name="Shimkets L.J."/>
        </authorList>
    </citation>
    <scope>NUCLEOTIDE SEQUENCE [LARGE SCALE GENOMIC DNA]</scope>
    <source>
        <strain evidence="7">ATCC BAA-149 / DSM 14245 / SRS30216</strain>
    </source>
</reference>
<keyword evidence="7" id="KW-1185">Reference proteome</keyword>
<protein>
    <submittedName>
        <fullName evidence="6">Glycoside hydrolase family 5</fullName>
    </submittedName>
</protein>
<feature type="chain" id="PRO_5039088653" evidence="4">
    <location>
        <begin position="26"/>
        <end position="398"/>
    </location>
</feature>
<keyword evidence="1 3" id="KW-0378">Hydrolase</keyword>
<dbReference type="Gene3D" id="3.20.20.80">
    <property type="entry name" value="Glycosidases"/>
    <property type="match status" value="1"/>
</dbReference>
<accession>A6W6W2</accession>
<evidence type="ECO:0000259" key="5">
    <source>
        <dbReference type="Pfam" id="PF00150"/>
    </source>
</evidence>
<evidence type="ECO:0000256" key="1">
    <source>
        <dbReference type="ARBA" id="ARBA00022801"/>
    </source>
</evidence>
<dbReference type="PANTHER" id="PTHR12631:SF10">
    <property type="entry name" value="BETA-XYLOSIDASE-LIKE PROTEIN-RELATED"/>
    <property type="match status" value="1"/>
</dbReference>
<name>A6W6W2_KINRD</name>
<dbReference type="InterPro" id="IPR001547">
    <property type="entry name" value="Glyco_hydro_5"/>
</dbReference>
<proteinExistence type="inferred from homology"/>
<evidence type="ECO:0000313" key="6">
    <source>
        <dbReference type="EMBL" id="ABS02551.1"/>
    </source>
</evidence>
<keyword evidence="2 3" id="KW-0326">Glycosidase</keyword>
<gene>
    <name evidence="6" type="ordered locus">Krad_1063</name>
</gene>
<feature type="signal peptide" evidence="4">
    <location>
        <begin position="1"/>
        <end position="25"/>
    </location>
</feature>
<keyword evidence="4" id="KW-0732">Signal</keyword>
<dbReference type="AlphaFoldDB" id="A6W6W2"/>
<dbReference type="InterPro" id="IPR017853">
    <property type="entry name" value="GH"/>
</dbReference>
<dbReference type="CAZy" id="GH39">
    <property type="family name" value="Glycoside Hydrolase Family 39"/>
</dbReference>